<organism evidence="1">
    <name type="scientific">Podoviridae sp. ctARy1</name>
    <dbReference type="NCBI Taxonomy" id="2825228"/>
    <lineage>
        <taxon>Viruses</taxon>
        <taxon>Duplodnaviria</taxon>
        <taxon>Heunggongvirae</taxon>
        <taxon>Uroviricota</taxon>
        <taxon>Caudoviricetes</taxon>
    </lineage>
</organism>
<protein>
    <submittedName>
        <fullName evidence="1">Uncharacterized protein</fullName>
    </submittedName>
</protein>
<accession>A0A8S5TSQ5</accession>
<dbReference type="EMBL" id="BK015920">
    <property type="protein sequence ID" value="DAF85216.1"/>
    <property type="molecule type" value="Genomic_DNA"/>
</dbReference>
<name>A0A8S5TSQ5_9CAUD</name>
<sequence>MPKTIPKGNSYAARVKAVNEVYDRHIKSGISNRDIWRRYIYPQFGIAERTLYNYLKRSVFI</sequence>
<evidence type="ECO:0000313" key="1">
    <source>
        <dbReference type="EMBL" id="DAF85216.1"/>
    </source>
</evidence>
<proteinExistence type="predicted"/>
<reference evidence="1" key="1">
    <citation type="journal article" date="2021" name="Proc. Natl. Acad. Sci. U.S.A.">
        <title>A Catalog of Tens of Thousands of Viruses from Human Metagenomes Reveals Hidden Associations with Chronic Diseases.</title>
        <authorList>
            <person name="Tisza M.J."/>
            <person name="Buck C.B."/>
        </authorList>
    </citation>
    <scope>NUCLEOTIDE SEQUENCE</scope>
    <source>
        <strain evidence="1">CtARy1</strain>
    </source>
</reference>